<keyword evidence="3" id="KW-1185">Reference proteome</keyword>
<evidence type="ECO:0000313" key="2">
    <source>
        <dbReference type="EMBL" id="PYH46943.1"/>
    </source>
</evidence>
<name>A0A318ZRF2_9EURO</name>
<dbReference type="RefSeq" id="XP_025432925.1">
    <property type="nucleotide sequence ID" value="XM_025571265.1"/>
</dbReference>
<evidence type="ECO:0000256" key="1">
    <source>
        <dbReference type="SAM" id="Phobius"/>
    </source>
</evidence>
<accession>A0A318ZRF2</accession>
<keyword evidence="1" id="KW-0472">Membrane</keyword>
<dbReference type="GeneID" id="37072493"/>
<dbReference type="AlphaFoldDB" id="A0A318ZRF2"/>
<keyword evidence="1" id="KW-0812">Transmembrane</keyword>
<keyword evidence="1" id="KW-1133">Transmembrane helix</keyword>
<gene>
    <name evidence="2" type="ORF">BP01DRAFT_240917</name>
</gene>
<dbReference type="EMBL" id="KZ821226">
    <property type="protein sequence ID" value="PYH46943.1"/>
    <property type="molecule type" value="Genomic_DNA"/>
</dbReference>
<protein>
    <submittedName>
        <fullName evidence="2">Uncharacterized protein</fullName>
    </submittedName>
</protein>
<sequence>MKPCEVVSSSSIYLFHSPFSKDVVACTFYALWLPTFSSVIFWIYGGMSVPDSAFSPFLHLSLSIILRTHTNRYRRALSGMGLNGKSDLVS</sequence>
<feature type="transmembrane region" description="Helical" evidence="1">
    <location>
        <begin position="23"/>
        <end position="47"/>
    </location>
</feature>
<organism evidence="2 3">
    <name type="scientific">Aspergillus saccharolyticus JOP 1030-1</name>
    <dbReference type="NCBI Taxonomy" id="1450539"/>
    <lineage>
        <taxon>Eukaryota</taxon>
        <taxon>Fungi</taxon>
        <taxon>Dikarya</taxon>
        <taxon>Ascomycota</taxon>
        <taxon>Pezizomycotina</taxon>
        <taxon>Eurotiomycetes</taxon>
        <taxon>Eurotiomycetidae</taxon>
        <taxon>Eurotiales</taxon>
        <taxon>Aspergillaceae</taxon>
        <taxon>Aspergillus</taxon>
        <taxon>Aspergillus subgen. Circumdati</taxon>
    </lineage>
</organism>
<proteinExistence type="predicted"/>
<evidence type="ECO:0000313" key="3">
    <source>
        <dbReference type="Proteomes" id="UP000248349"/>
    </source>
</evidence>
<dbReference type="Proteomes" id="UP000248349">
    <property type="component" value="Unassembled WGS sequence"/>
</dbReference>
<reference evidence="2 3" key="1">
    <citation type="submission" date="2016-12" db="EMBL/GenBank/DDBJ databases">
        <title>The genomes of Aspergillus section Nigri reveals drivers in fungal speciation.</title>
        <authorList>
            <consortium name="DOE Joint Genome Institute"/>
            <person name="Vesth T.C."/>
            <person name="Nybo J."/>
            <person name="Theobald S."/>
            <person name="Brandl J."/>
            <person name="Frisvad J.C."/>
            <person name="Nielsen K.F."/>
            <person name="Lyhne E.K."/>
            <person name="Kogle M.E."/>
            <person name="Kuo A."/>
            <person name="Riley R."/>
            <person name="Clum A."/>
            <person name="Nolan M."/>
            <person name="Lipzen A."/>
            <person name="Salamov A."/>
            <person name="Henrissat B."/>
            <person name="Wiebenga A."/>
            <person name="De Vries R.P."/>
            <person name="Grigoriev I.V."/>
            <person name="Mortensen U.H."/>
            <person name="Andersen M.R."/>
            <person name="Baker S.E."/>
        </authorList>
    </citation>
    <scope>NUCLEOTIDE SEQUENCE [LARGE SCALE GENOMIC DNA]</scope>
    <source>
        <strain evidence="2 3">JOP 1030-1</strain>
    </source>
</reference>